<accession>A0ABW9M4H7</accession>
<proteinExistence type="predicted"/>
<keyword evidence="3" id="KW-1185">Reference proteome</keyword>
<feature type="transmembrane region" description="Helical" evidence="1">
    <location>
        <begin position="82"/>
        <end position="110"/>
    </location>
</feature>
<evidence type="ECO:0000256" key="1">
    <source>
        <dbReference type="SAM" id="Phobius"/>
    </source>
</evidence>
<keyword evidence="1" id="KW-0812">Transmembrane</keyword>
<name>A0ABW9M4H7_9MYCO</name>
<dbReference type="EMBL" id="JBKBDE010000019">
    <property type="protein sequence ID" value="MFN6555205.1"/>
    <property type="molecule type" value="Genomic_DNA"/>
</dbReference>
<evidence type="ECO:0000313" key="3">
    <source>
        <dbReference type="Proteomes" id="UP001635817"/>
    </source>
</evidence>
<keyword evidence="1" id="KW-1133">Transmembrane helix</keyword>
<dbReference type="RefSeq" id="WP_409553147.1">
    <property type="nucleotide sequence ID" value="NZ_JBKBDE010000019.1"/>
</dbReference>
<organism evidence="2 3">
    <name type="scientific">Mycolicibacterium septicum</name>
    <dbReference type="NCBI Taxonomy" id="98668"/>
    <lineage>
        <taxon>Bacteria</taxon>
        <taxon>Bacillati</taxon>
        <taxon>Actinomycetota</taxon>
        <taxon>Actinomycetes</taxon>
        <taxon>Mycobacteriales</taxon>
        <taxon>Mycobacteriaceae</taxon>
        <taxon>Mycolicibacterium</taxon>
    </lineage>
</organism>
<reference evidence="2 3" key="1">
    <citation type="submission" date="2024-12" db="EMBL/GenBank/DDBJ databases">
        <title>The coexistence of Mycolicibacterium septicum and Mycolicibacterium nivoides in clinical samples.</title>
        <authorList>
            <person name="Wang C."/>
            <person name="Feng Y."/>
            <person name="Zong Z."/>
        </authorList>
    </citation>
    <scope>NUCLEOTIDE SEQUENCE [LARGE SCALE GENOMIC DNA]</scope>
    <source>
        <strain evidence="2 3">120310</strain>
    </source>
</reference>
<feature type="transmembrane region" description="Helical" evidence="1">
    <location>
        <begin position="49"/>
        <end position="70"/>
    </location>
</feature>
<protein>
    <submittedName>
        <fullName evidence="2">Uncharacterized protein</fullName>
    </submittedName>
</protein>
<feature type="transmembrane region" description="Helical" evidence="1">
    <location>
        <begin position="16"/>
        <end position="37"/>
    </location>
</feature>
<sequence length="114" mass="12228">MTSATSVRWTPRLNRAAVWVTVLIATEVAIAGAVLVYRSIVTEDPTNAAPLWAGVFVVVVMGIPAAFWTVVWALKSQPLRPIWAWSAFALLMISSGLAAVFSALALVSLLHPIN</sequence>
<comment type="caution">
    <text evidence="2">The sequence shown here is derived from an EMBL/GenBank/DDBJ whole genome shotgun (WGS) entry which is preliminary data.</text>
</comment>
<evidence type="ECO:0000313" key="2">
    <source>
        <dbReference type="EMBL" id="MFN6555205.1"/>
    </source>
</evidence>
<dbReference type="Proteomes" id="UP001635817">
    <property type="component" value="Unassembled WGS sequence"/>
</dbReference>
<gene>
    <name evidence="2" type="ORF">ACK4CP_32765</name>
</gene>
<keyword evidence="1" id="KW-0472">Membrane</keyword>